<proteinExistence type="predicted"/>
<accession>A0A370DFY9</accession>
<evidence type="ECO:0000313" key="1">
    <source>
        <dbReference type="EMBL" id="RDH83845.1"/>
    </source>
</evidence>
<dbReference type="Proteomes" id="UP000254266">
    <property type="component" value="Unassembled WGS sequence"/>
</dbReference>
<organism evidence="1 2">
    <name type="scientific">endosymbiont of Galathealinum brachiosum</name>
    <dbReference type="NCBI Taxonomy" id="2200906"/>
    <lineage>
        <taxon>Bacteria</taxon>
        <taxon>Pseudomonadati</taxon>
        <taxon>Pseudomonadota</taxon>
        <taxon>Gammaproteobacteria</taxon>
        <taxon>sulfur-oxidizing symbionts</taxon>
    </lineage>
</organism>
<keyword evidence="2" id="KW-1185">Reference proteome</keyword>
<dbReference type="AlphaFoldDB" id="A0A370DFY9"/>
<reference evidence="1 2" key="1">
    <citation type="journal article" date="2018" name="ISME J.">
        <title>Endosymbiont genomes yield clues of tubeworm success.</title>
        <authorList>
            <person name="Li Y."/>
            <person name="Liles M.R."/>
            <person name="Halanych K.M."/>
        </authorList>
    </citation>
    <scope>NUCLEOTIDE SEQUENCE [LARGE SCALE GENOMIC DNA]</scope>
    <source>
        <strain evidence="1">A1464</strain>
    </source>
</reference>
<comment type="caution">
    <text evidence="1">The sequence shown here is derived from an EMBL/GenBank/DDBJ whole genome shotgun (WGS) entry which is preliminary data.</text>
</comment>
<dbReference type="EMBL" id="QFXC01000008">
    <property type="protein sequence ID" value="RDH83845.1"/>
    <property type="molecule type" value="Genomic_DNA"/>
</dbReference>
<gene>
    <name evidence="1" type="primary">vasA</name>
    <name evidence="1" type="ORF">DIZ80_06840</name>
</gene>
<protein>
    <submittedName>
        <fullName evidence="1">Type VI secretion system baseplate subunit TssF</fullName>
    </submittedName>
</protein>
<dbReference type="PIRSF" id="PIRSF028304">
    <property type="entry name" value="UCP028304"/>
    <property type="match status" value="1"/>
</dbReference>
<dbReference type="Pfam" id="PF05947">
    <property type="entry name" value="T6SS_TssF"/>
    <property type="match status" value="1"/>
</dbReference>
<evidence type="ECO:0000313" key="2">
    <source>
        <dbReference type="Proteomes" id="UP000254266"/>
    </source>
</evidence>
<dbReference type="PANTHER" id="PTHR35370">
    <property type="entry name" value="CYTOPLASMIC PROTEIN-RELATED-RELATED"/>
    <property type="match status" value="1"/>
</dbReference>
<dbReference type="NCBIfam" id="TIGR03359">
    <property type="entry name" value="VI_chp_6"/>
    <property type="match status" value="1"/>
</dbReference>
<name>A0A370DFY9_9GAMM</name>
<sequence>MADELLPYYEKELAFIRQMGSEFAGEHPKIAGRLGINAETIEDPHVSRLIEGFAYLNARIQHKLDDDFPELSDALLEVLFPHYQRPIPSMSIVQFVPDEEKLEATFKLPKNTLLETEQFGGETCRFSAIYDTQLHPFKLTDASLIGRPFTTPGSDNLKGSGGVLKLSLKTFNEEITFAENKPESIRFYLKGQPQHINPLYELLLNNCQAVVMASSESDPNPIRLPANIIKPVGFDIEEGLLPYPDTSFMGYRLLTEYFTFPEKFMFIELEGFANKIPENALDTLEFYIYLGESDVELEHNISTETFQLACSPAINLFEHRADPIKLDHTTTEYQIIPDARRPVGYELYSVDKVTASTSAGDKETYLPLYGTNHESHDLENHAYWFAQRRNAKMGTHLRDDGTDVFLSLVDLYFNPNNPDDRTLSLQTTCSNRDQPAKLPFSADQPRLQCIDSAPPCEIIRCVTQPTATVRPSMRNNARWRLISHLSLNHLSITGRDDATNALKEILRLYDFKDSSINRAQIESITSVNTRAISAPLTIDGRATLCRGLEIEIELDDSQLTGSSSFLFATVLEHFFALYCSLNSFTRVLVKLKSKEGYLKKCPPRAGEKILL</sequence>
<dbReference type="InterPro" id="IPR010272">
    <property type="entry name" value="T6SS_TssF"/>
</dbReference>
<dbReference type="PANTHER" id="PTHR35370:SF1">
    <property type="entry name" value="TYPE VI SECRETION SYSTEM COMPONENT TSSF1"/>
    <property type="match status" value="1"/>
</dbReference>